<feature type="region of interest" description="Disordered" evidence="10">
    <location>
        <begin position="101"/>
        <end position="122"/>
    </location>
</feature>
<dbReference type="FunFam" id="1.10.510.10:FF:000768">
    <property type="entry name" value="Non-specific serine/threonine protein kinase"/>
    <property type="match status" value="1"/>
</dbReference>
<dbReference type="GO" id="GO:0046872">
    <property type="term" value="F:metal ion binding"/>
    <property type="evidence" value="ECO:0007669"/>
    <property type="project" value="UniProtKB-KW"/>
</dbReference>
<dbReference type="Gene3D" id="1.10.510.10">
    <property type="entry name" value="Transferase(Phosphotransferase) domain 1"/>
    <property type="match status" value="1"/>
</dbReference>
<dbReference type="AlphaFoldDB" id="A0A8H7VBG3"/>
<reference evidence="13" key="1">
    <citation type="submission" date="2020-12" db="EMBL/GenBank/DDBJ databases">
        <title>Metabolic potential, ecology and presence of endohyphal bacteria is reflected in genomic diversity of Mucoromycotina.</title>
        <authorList>
            <person name="Muszewska A."/>
            <person name="Okrasinska A."/>
            <person name="Steczkiewicz K."/>
            <person name="Drgas O."/>
            <person name="Orlowska M."/>
            <person name="Perlinska-Lenart U."/>
            <person name="Aleksandrzak-Piekarczyk T."/>
            <person name="Szatraj K."/>
            <person name="Zielenkiewicz U."/>
            <person name="Pilsyk S."/>
            <person name="Malc E."/>
            <person name="Mieczkowski P."/>
            <person name="Kruszewska J.S."/>
            <person name="Biernat P."/>
            <person name="Pawlowska J."/>
        </authorList>
    </citation>
    <scope>NUCLEOTIDE SEQUENCE</scope>
    <source>
        <strain evidence="13">WA0000017839</strain>
    </source>
</reference>
<dbReference type="PROSITE" id="PS50108">
    <property type="entry name" value="CRIB"/>
    <property type="match status" value="2"/>
</dbReference>
<dbReference type="Pfam" id="PF00786">
    <property type="entry name" value="PBD"/>
    <property type="match status" value="2"/>
</dbReference>
<proteinExistence type="inferred from homology"/>
<gene>
    <name evidence="13" type="ORF">INT47_006140</name>
</gene>
<evidence type="ECO:0000256" key="10">
    <source>
        <dbReference type="SAM" id="MobiDB-lite"/>
    </source>
</evidence>
<evidence type="ECO:0000256" key="9">
    <source>
        <dbReference type="ARBA" id="ARBA00048679"/>
    </source>
</evidence>
<feature type="region of interest" description="Disordered" evidence="10">
    <location>
        <begin position="1"/>
        <end position="25"/>
    </location>
</feature>
<dbReference type="PANTHER" id="PTHR45832">
    <property type="entry name" value="SERINE/THREONINE-PROTEIN KINASE SAMKA-RELATED-RELATED"/>
    <property type="match status" value="1"/>
</dbReference>
<dbReference type="Pfam" id="PF00069">
    <property type="entry name" value="Pkinase"/>
    <property type="match status" value="1"/>
</dbReference>
<dbReference type="PANTHER" id="PTHR45832:SF22">
    <property type="entry name" value="SERINE_THREONINE-PROTEIN KINASE SAMKA-RELATED"/>
    <property type="match status" value="1"/>
</dbReference>
<evidence type="ECO:0000256" key="8">
    <source>
        <dbReference type="ARBA" id="ARBA00047899"/>
    </source>
</evidence>
<dbReference type="GO" id="GO:0005524">
    <property type="term" value="F:ATP binding"/>
    <property type="evidence" value="ECO:0007669"/>
    <property type="project" value="UniProtKB-KW"/>
</dbReference>
<feature type="domain" description="Protein kinase" evidence="11">
    <location>
        <begin position="277"/>
        <end position="532"/>
    </location>
</feature>
<keyword evidence="6" id="KW-0067">ATP-binding</keyword>
<dbReference type="GO" id="GO:0004713">
    <property type="term" value="F:protein tyrosine kinase activity"/>
    <property type="evidence" value="ECO:0007669"/>
    <property type="project" value="InterPro"/>
</dbReference>
<evidence type="ECO:0000259" key="11">
    <source>
        <dbReference type="PROSITE" id="PS50011"/>
    </source>
</evidence>
<dbReference type="Gene3D" id="3.90.810.10">
    <property type="entry name" value="CRIB domain"/>
    <property type="match status" value="2"/>
</dbReference>
<sequence>MPNENGSLSSTKSLRKKASSSTLSSLKLYRQANRSETSLSSKMSRSSNFEKILDISKPTKFEHGIHVEYNRDSGKYMGLPDVWQSNLPSDDVMDTHYVTPHLVPSPVKPERDPSTLQKTPTLIGKPYNVQHNIHVQVGKYGYKGLPIKWQKILLASGVPEEVVKNNPATVKKLLHNIRMPDSLQSNNIKSPLSSPTRCSTTSSISFEQEELPIGYAPPSRARSSKLLHLSLLKSSTDIPTLTENTDDVPVPLVESHLALNSDFIDDIADSADPNTIYTDFILIAEGEAGPMYAAKHITTKRIVAIKKIPHTAKEKLCKIRNELTTMKMSRHPNVVEFIACYTTDKDIWVVMECMDVSLADIISVDPEAGPRMREDQIGRVARDILRALCRIHRLNRIHRDIRSDNILLNMRGEIKLADFGHCAQLSKNQPERNSIVGTPYWMAPEVIKGLKYSSKVDIWSLGVVLLEMAEGDPPYVEYPPLRALFLIVSNGLPALKEPDRWSEQFKDFLSLCTTTDPNDRPDAETLLKHPFLRSVGTTEDTIELIEDTRRLELLQQQEQETEELAIGS</sequence>
<dbReference type="InterPro" id="IPR051931">
    <property type="entry name" value="PAK3-like"/>
</dbReference>
<protein>
    <submittedName>
        <fullName evidence="13">Uncharacterized protein</fullName>
    </submittedName>
</protein>
<feature type="domain" description="CRIB" evidence="12">
    <location>
        <begin position="123"/>
        <end position="136"/>
    </location>
</feature>
<keyword evidence="4" id="KW-0479">Metal-binding</keyword>
<dbReference type="OrthoDB" id="248923at2759"/>
<evidence type="ECO:0000256" key="3">
    <source>
        <dbReference type="ARBA" id="ARBA00022679"/>
    </source>
</evidence>
<dbReference type="SMART" id="SM00219">
    <property type="entry name" value="TyrKc"/>
    <property type="match status" value="1"/>
</dbReference>
<dbReference type="InterPro" id="IPR000095">
    <property type="entry name" value="CRIB_dom"/>
</dbReference>
<keyword evidence="7" id="KW-0460">Magnesium</keyword>
<keyword evidence="5" id="KW-0547">Nucleotide-binding</keyword>
<evidence type="ECO:0000313" key="13">
    <source>
        <dbReference type="EMBL" id="KAG2208284.1"/>
    </source>
</evidence>
<evidence type="ECO:0000259" key="12">
    <source>
        <dbReference type="PROSITE" id="PS50108"/>
    </source>
</evidence>
<feature type="domain" description="CRIB" evidence="12">
    <location>
        <begin position="55"/>
        <end position="68"/>
    </location>
</feature>
<keyword evidence="3" id="KW-0808">Transferase</keyword>
<evidence type="ECO:0000256" key="1">
    <source>
        <dbReference type="ARBA" id="ARBA00001946"/>
    </source>
</evidence>
<dbReference type="Proteomes" id="UP000603453">
    <property type="component" value="Unassembled WGS sequence"/>
</dbReference>
<accession>A0A8H7VBG3</accession>
<comment type="catalytic activity">
    <reaction evidence="8">
        <text>L-threonyl-[protein] + ATP = O-phospho-L-threonyl-[protein] + ADP + H(+)</text>
        <dbReference type="Rhea" id="RHEA:46608"/>
        <dbReference type="Rhea" id="RHEA-COMP:11060"/>
        <dbReference type="Rhea" id="RHEA-COMP:11605"/>
        <dbReference type="ChEBI" id="CHEBI:15378"/>
        <dbReference type="ChEBI" id="CHEBI:30013"/>
        <dbReference type="ChEBI" id="CHEBI:30616"/>
        <dbReference type="ChEBI" id="CHEBI:61977"/>
        <dbReference type="ChEBI" id="CHEBI:456216"/>
        <dbReference type="EC" id="2.7.11.1"/>
    </reaction>
</comment>
<evidence type="ECO:0000313" key="14">
    <source>
        <dbReference type="Proteomes" id="UP000603453"/>
    </source>
</evidence>
<comment type="cofactor">
    <cofactor evidence="1">
        <name>Mg(2+)</name>
        <dbReference type="ChEBI" id="CHEBI:18420"/>
    </cofactor>
</comment>
<dbReference type="InterPro" id="IPR036936">
    <property type="entry name" value="CRIB_dom_sf"/>
</dbReference>
<dbReference type="SMART" id="SM00285">
    <property type="entry name" value="PBD"/>
    <property type="match status" value="2"/>
</dbReference>
<comment type="caution">
    <text evidence="13">The sequence shown here is derived from an EMBL/GenBank/DDBJ whole genome shotgun (WGS) entry which is preliminary data.</text>
</comment>
<dbReference type="GO" id="GO:0004674">
    <property type="term" value="F:protein serine/threonine kinase activity"/>
    <property type="evidence" value="ECO:0007669"/>
    <property type="project" value="UniProtKB-EC"/>
</dbReference>
<dbReference type="InterPro" id="IPR020635">
    <property type="entry name" value="Tyr_kinase_cat_dom"/>
</dbReference>
<organism evidence="13 14">
    <name type="scientific">Mucor saturninus</name>
    <dbReference type="NCBI Taxonomy" id="64648"/>
    <lineage>
        <taxon>Eukaryota</taxon>
        <taxon>Fungi</taxon>
        <taxon>Fungi incertae sedis</taxon>
        <taxon>Mucoromycota</taxon>
        <taxon>Mucoromycotina</taxon>
        <taxon>Mucoromycetes</taxon>
        <taxon>Mucorales</taxon>
        <taxon>Mucorineae</taxon>
        <taxon>Mucoraceae</taxon>
        <taxon>Mucor</taxon>
    </lineage>
</organism>
<name>A0A8H7VBG3_9FUNG</name>
<evidence type="ECO:0000256" key="2">
    <source>
        <dbReference type="ARBA" id="ARBA00008874"/>
    </source>
</evidence>
<evidence type="ECO:0000256" key="4">
    <source>
        <dbReference type="ARBA" id="ARBA00022723"/>
    </source>
</evidence>
<evidence type="ECO:0000256" key="5">
    <source>
        <dbReference type="ARBA" id="ARBA00022741"/>
    </source>
</evidence>
<dbReference type="Gene3D" id="3.30.200.20">
    <property type="entry name" value="Phosphorylase Kinase, domain 1"/>
    <property type="match status" value="1"/>
</dbReference>
<keyword evidence="14" id="KW-1185">Reference proteome</keyword>
<comment type="catalytic activity">
    <reaction evidence="9">
        <text>L-seryl-[protein] + ATP = O-phospho-L-seryl-[protein] + ADP + H(+)</text>
        <dbReference type="Rhea" id="RHEA:17989"/>
        <dbReference type="Rhea" id="RHEA-COMP:9863"/>
        <dbReference type="Rhea" id="RHEA-COMP:11604"/>
        <dbReference type="ChEBI" id="CHEBI:15378"/>
        <dbReference type="ChEBI" id="CHEBI:29999"/>
        <dbReference type="ChEBI" id="CHEBI:30616"/>
        <dbReference type="ChEBI" id="CHEBI:83421"/>
        <dbReference type="ChEBI" id="CHEBI:456216"/>
        <dbReference type="EC" id="2.7.11.1"/>
    </reaction>
</comment>
<evidence type="ECO:0000256" key="6">
    <source>
        <dbReference type="ARBA" id="ARBA00022840"/>
    </source>
</evidence>
<comment type="similarity">
    <text evidence="2">Belongs to the protein kinase superfamily. STE Ser/Thr protein kinase family. STE20 subfamily.</text>
</comment>
<dbReference type="CDD" id="cd06614">
    <property type="entry name" value="STKc_PAK"/>
    <property type="match status" value="1"/>
</dbReference>
<dbReference type="EMBL" id="JAEPRD010000020">
    <property type="protein sequence ID" value="KAG2208284.1"/>
    <property type="molecule type" value="Genomic_DNA"/>
</dbReference>
<dbReference type="InterPro" id="IPR000719">
    <property type="entry name" value="Prot_kinase_dom"/>
</dbReference>
<dbReference type="InterPro" id="IPR011009">
    <property type="entry name" value="Kinase-like_dom_sf"/>
</dbReference>
<dbReference type="PROSITE" id="PS50011">
    <property type="entry name" value="PROTEIN_KINASE_DOM"/>
    <property type="match status" value="1"/>
</dbReference>
<dbReference type="SUPFAM" id="SSF56112">
    <property type="entry name" value="Protein kinase-like (PK-like)"/>
    <property type="match status" value="1"/>
</dbReference>
<evidence type="ECO:0000256" key="7">
    <source>
        <dbReference type="ARBA" id="ARBA00022842"/>
    </source>
</evidence>